<reference evidence="2 3" key="1">
    <citation type="submission" date="2024-05" db="EMBL/GenBank/DDBJ databases">
        <authorList>
            <person name="Zhao H."/>
            <person name="Xu Y."/>
            <person name="Lin S."/>
            <person name="Spain J.C."/>
            <person name="Zhou N.-Y."/>
        </authorList>
    </citation>
    <scope>NUCLEOTIDE SEQUENCE [LARGE SCALE GENOMIC DNA]</scope>
    <source>
        <strain evidence="2 3">NEAU-NG30</strain>
    </source>
</reference>
<evidence type="ECO:0000313" key="2">
    <source>
        <dbReference type="EMBL" id="MEQ0558463.1"/>
    </source>
</evidence>
<keyword evidence="1" id="KW-0732">Signal</keyword>
<gene>
    <name evidence="2" type="ORF">ABJI51_05235</name>
</gene>
<proteinExistence type="predicted"/>
<evidence type="ECO:0000256" key="1">
    <source>
        <dbReference type="SAM" id="SignalP"/>
    </source>
</evidence>
<dbReference type="Proteomes" id="UP001440984">
    <property type="component" value="Unassembled WGS sequence"/>
</dbReference>
<keyword evidence="3" id="KW-1185">Reference proteome</keyword>
<sequence length="91" mass="9828">MKKKSGFTWTAKALGTGAAVGAALLMAAFPASAEEPHRSWKQAISWGATPDEAYDNAKSFCLRTLKGGPGSPGFIFKEADGRWRVEIPCYY</sequence>
<feature type="signal peptide" evidence="1">
    <location>
        <begin position="1"/>
        <end position="33"/>
    </location>
</feature>
<protein>
    <submittedName>
        <fullName evidence="2">Uncharacterized protein</fullName>
    </submittedName>
</protein>
<organism evidence="2 3">
    <name type="scientific">Amycolatopsis melonis</name>
    <dbReference type="NCBI Taxonomy" id="3156488"/>
    <lineage>
        <taxon>Bacteria</taxon>
        <taxon>Bacillati</taxon>
        <taxon>Actinomycetota</taxon>
        <taxon>Actinomycetes</taxon>
        <taxon>Pseudonocardiales</taxon>
        <taxon>Pseudonocardiaceae</taxon>
        <taxon>Amycolatopsis</taxon>
    </lineage>
</organism>
<feature type="chain" id="PRO_5045099124" evidence="1">
    <location>
        <begin position="34"/>
        <end position="91"/>
    </location>
</feature>
<evidence type="ECO:0000313" key="3">
    <source>
        <dbReference type="Proteomes" id="UP001440984"/>
    </source>
</evidence>
<dbReference type="EMBL" id="JBDZYD010000002">
    <property type="protein sequence ID" value="MEQ0558463.1"/>
    <property type="molecule type" value="Genomic_DNA"/>
</dbReference>
<accession>A0ABV0L830</accession>
<dbReference type="RefSeq" id="WP_348947826.1">
    <property type="nucleotide sequence ID" value="NZ_JBDZYD010000002.1"/>
</dbReference>
<comment type="caution">
    <text evidence="2">The sequence shown here is derived from an EMBL/GenBank/DDBJ whole genome shotgun (WGS) entry which is preliminary data.</text>
</comment>
<name>A0ABV0L830_9PSEU</name>